<keyword evidence="1" id="KW-0812">Transmembrane</keyword>
<keyword evidence="3" id="KW-1185">Reference proteome</keyword>
<name>A0A1C3N4R3_9ACTN</name>
<reference evidence="3" key="1">
    <citation type="submission" date="2016-06" db="EMBL/GenBank/DDBJ databases">
        <authorList>
            <person name="Varghese N."/>
            <person name="Submissions Spin"/>
        </authorList>
    </citation>
    <scope>NUCLEOTIDE SEQUENCE [LARGE SCALE GENOMIC DNA]</scope>
    <source>
        <strain evidence="3">DSM 45344</strain>
    </source>
</reference>
<dbReference type="AlphaFoldDB" id="A0A1C3N4R3"/>
<sequence length="79" mass="8923">MTTRAVRVWYAMTVTFVVMIAFAGASVIYANHAARESEQKWCGLVTTLDRVYTDNPPQTPVGRDMAAQIRQLRIDFDCP</sequence>
<proteinExistence type="predicted"/>
<evidence type="ECO:0000313" key="3">
    <source>
        <dbReference type="Proteomes" id="UP000199393"/>
    </source>
</evidence>
<feature type="transmembrane region" description="Helical" evidence="1">
    <location>
        <begin position="6"/>
        <end position="30"/>
    </location>
</feature>
<dbReference type="Proteomes" id="UP000199393">
    <property type="component" value="Chromosome I"/>
</dbReference>
<keyword evidence="1" id="KW-1133">Transmembrane helix</keyword>
<dbReference type="OrthoDB" id="3405503at2"/>
<dbReference type="EMBL" id="LT598496">
    <property type="protein sequence ID" value="SBV27582.1"/>
    <property type="molecule type" value="Genomic_DNA"/>
</dbReference>
<accession>A0A1C3N4R3</accession>
<keyword evidence="1" id="KW-0472">Membrane</keyword>
<dbReference type="RefSeq" id="WP_091591486.1">
    <property type="nucleotide sequence ID" value="NZ_JBHRWG010000004.1"/>
</dbReference>
<evidence type="ECO:0000256" key="1">
    <source>
        <dbReference type="SAM" id="Phobius"/>
    </source>
</evidence>
<gene>
    <name evidence="2" type="ORF">GA0070620_3106</name>
</gene>
<protein>
    <submittedName>
        <fullName evidence="2">Uncharacterized protein</fullName>
    </submittedName>
</protein>
<evidence type="ECO:0000313" key="2">
    <source>
        <dbReference type="EMBL" id="SBV27582.1"/>
    </source>
</evidence>
<organism evidence="2 3">
    <name type="scientific">Micromonospora krabiensis</name>
    <dbReference type="NCBI Taxonomy" id="307121"/>
    <lineage>
        <taxon>Bacteria</taxon>
        <taxon>Bacillati</taxon>
        <taxon>Actinomycetota</taxon>
        <taxon>Actinomycetes</taxon>
        <taxon>Micromonosporales</taxon>
        <taxon>Micromonosporaceae</taxon>
        <taxon>Micromonospora</taxon>
    </lineage>
</organism>